<dbReference type="EMBL" id="CP041659">
    <property type="protein sequence ID" value="QDP19012.1"/>
    <property type="molecule type" value="Genomic_DNA"/>
</dbReference>
<dbReference type="CDD" id="cd00299">
    <property type="entry name" value="GST_C_family"/>
    <property type="match status" value="1"/>
</dbReference>
<dbReference type="GO" id="GO:0006559">
    <property type="term" value="P:L-phenylalanine catabolic process"/>
    <property type="evidence" value="ECO:0007669"/>
    <property type="project" value="TreeGrafter"/>
</dbReference>
<accession>A0A516IQ14</accession>
<dbReference type="InterPro" id="IPR036249">
    <property type="entry name" value="Thioredoxin-like_sf"/>
</dbReference>
<organism evidence="3 4">
    <name type="scientific">Sphingomonas xanthus</name>
    <dbReference type="NCBI Taxonomy" id="2594473"/>
    <lineage>
        <taxon>Bacteria</taxon>
        <taxon>Pseudomonadati</taxon>
        <taxon>Pseudomonadota</taxon>
        <taxon>Alphaproteobacteria</taxon>
        <taxon>Sphingomonadales</taxon>
        <taxon>Sphingomonadaceae</taxon>
        <taxon>Sphingomonas</taxon>
    </lineage>
</organism>
<proteinExistence type="predicted"/>
<dbReference type="InterPro" id="IPR040079">
    <property type="entry name" value="Glutathione_S-Trfase"/>
</dbReference>
<dbReference type="Pfam" id="PF13417">
    <property type="entry name" value="GST_N_3"/>
    <property type="match status" value="1"/>
</dbReference>
<dbReference type="PROSITE" id="PS50405">
    <property type="entry name" value="GST_CTER"/>
    <property type="match status" value="1"/>
</dbReference>
<dbReference type="InterPro" id="IPR036282">
    <property type="entry name" value="Glutathione-S-Trfase_C_sf"/>
</dbReference>
<dbReference type="SUPFAM" id="SSF47616">
    <property type="entry name" value="GST C-terminal domain-like"/>
    <property type="match status" value="1"/>
</dbReference>
<dbReference type="SFLD" id="SFLDS00019">
    <property type="entry name" value="Glutathione_Transferase_(cytos"/>
    <property type="match status" value="1"/>
</dbReference>
<dbReference type="SUPFAM" id="SSF52833">
    <property type="entry name" value="Thioredoxin-like"/>
    <property type="match status" value="1"/>
</dbReference>
<dbReference type="GO" id="GO:0004364">
    <property type="term" value="F:glutathione transferase activity"/>
    <property type="evidence" value="ECO:0007669"/>
    <property type="project" value="TreeGrafter"/>
</dbReference>
<reference evidence="3 4" key="1">
    <citation type="submission" date="2019-07" db="EMBL/GenBank/DDBJ databases">
        <title>Sphingomonas AE3 Genome sequencing and assembly.</title>
        <authorList>
            <person name="Kim H."/>
        </authorList>
    </citation>
    <scope>NUCLEOTIDE SEQUENCE [LARGE SCALE GENOMIC DNA]</scope>
    <source>
        <strain evidence="3 4">AE3</strain>
    </source>
</reference>
<dbReference type="PANTHER" id="PTHR42673:SF21">
    <property type="entry name" value="GLUTATHIONE S-TRANSFERASE YFCF"/>
    <property type="match status" value="1"/>
</dbReference>
<feature type="domain" description="GST C-terminal" evidence="2">
    <location>
        <begin position="92"/>
        <end position="222"/>
    </location>
</feature>
<feature type="domain" description="GST N-terminal" evidence="1">
    <location>
        <begin position="9"/>
        <end position="87"/>
    </location>
</feature>
<dbReference type="AlphaFoldDB" id="A0A516IQ14"/>
<dbReference type="GO" id="GO:0016034">
    <property type="term" value="F:maleylacetoacetate isomerase activity"/>
    <property type="evidence" value="ECO:0007669"/>
    <property type="project" value="TreeGrafter"/>
</dbReference>
<dbReference type="KEGG" id="sxa:FMM02_02980"/>
<dbReference type="InterPro" id="IPR004045">
    <property type="entry name" value="Glutathione_S-Trfase_N"/>
</dbReference>
<dbReference type="PANTHER" id="PTHR42673">
    <property type="entry name" value="MALEYLACETOACETATE ISOMERASE"/>
    <property type="match status" value="1"/>
</dbReference>
<evidence type="ECO:0000313" key="3">
    <source>
        <dbReference type="EMBL" id="QDP19012.1"/>
    </source>
</evidence>
<evidence type="ECO:0000259" key="2">
    <source>
        <dbReference type="PROSITE" id="PS50405"/>
    </source>
</evidence>
<dbReference type="PROSITE" id="PS50404">
    <property type="entry name" value="GST_NTER"/>
    <property type="match status" value="1"/>
</dbReference>
<dbReference type="CDD" id="cd00570">
    <property type="entry name" value="GST_N_family"/>
    <property type="match status" value="1"/>
</dbReference>
<evidence type="ECO:0000259" key="1">
    <source>
        <dbReference type="PROSITE" id="PS50404"/>
    </source>
</evidence>
<keyword evidence="4" id="KW-1185">Reference proteome</keyword>
<dbReference type="GO" id="GO:0006749">
    <property type="term" value="P:glutathione metabolic process"/>
    <property type="evidence" value="ECO:0007669"/>
    <property type="project" value="TreeGrafter"/>
</dbReference>
<dbReference type="InterPro" id="IPR010987">
    <property type="entry name" value="Glutathione-S-Trfase_C-like"/>
</dbReference>
<gene>
    <name evidence="3" type="ORF">FMM02_02980</name>
</gene>
<evidence type="ECO:0000313" key="4">
    <source>
        <dbReference type="Proteomes" id="UP000321857"/>
    </source>
</evidence>
<name>A0A516IQ14_9SPHN</name>
<dbReference type="Gene3D" id="3.40.30.10">
    <property type="entry name" value="Glutaredoxin"/>
    <property type="match status" value="1"/>
</dbReference>
<dbReference type="Proteomes" id="UP000321857">
    <property type="component" value="Chromosome"/>
</dbReference>
<dbReference type="Gene3D" id="1.20.1050.10">
    <property type="match status" value="1"/>
</dbReference>
<sequence length="255" mass="28939">MNQRRRKAMAIKIIGSFVSPYVRKVLACLELKGLDYEVDPITPFFGNDEFVRLSPLRRIPVMIADGIVLTDSTIICEYLDEIMPEPALLPRDPKERARARWMEEFADTRLGDVFIWGLFYQKMVHPRVWGEPGDEARVERSLSRDIPAALDYLECELPAQGYLFGAIGLADIATASFFRNAAYAGFLPDPDRWPRTAAFVGRVLAHPVLEKLHKLEQIQLSATIAGRRHALIEAGARLTTESFGQREPRRGIMRL</sequence>
<keyword evidence="3" id="KW-0808">Transferase</keyword>
<dbReference type="OrthoDB" id="9795329at2"/>
<dbReference type="SFLD" id="SFLDG00358">
    <property type="entry name" value="Main_(cytGST)"/>
    <property type="match status" value="1"/>
</dbReference>
<protein>
    <submittedName>
        <fullName evidence="3">Glutathione S-transferase family protein</fullName>
    </submittedName>
</protein>